<evidence type="ECO:0000256" key="2">
    <source>
        <dbReference type="ARBA" id="ARBA00022898"/>
    </source>
</evidence>
<evidence type="ECO:0000256" key="3">
    <source>
        <dbReference type="ARBA" id="ARBA00023015"/>
    </source>
</evidence>
<dbReference type="Gene3D" id="1.10.10.10">
    <property type="entry name" value="Winged helix-like DNA-binding domain superfamily/Winged helix DNA-binding domain"/>
    <property type="match status" value="1"/>
</dbReference>
<gene>
    <name evidence="7" type="ORF">RRU01S_23_01800</name>
</gene>
<dbReference type="Proteomes" id="UP000028701">
    <property type="component" value="Unassembled WGS sequence"/>
</dbReference>
<evidence type="ECO:0000256" key="4">
    <source>
        <dbReference type="ARBA" id="ARBA00023125"/>
    </source>
</evidence>
<dbReference type="EMBL" id="BBJU01000023">
    <property type="protein sequence ID" value="GAK72104.1"/>
    <property type="molecule type" value="Genomic_DNA"/>
</dbReference>
<dbReference type="InterPro" id="IPR000524">
    <property type="entry name" value="Tscrpt_reg_HTH_GntR"/>
</dbReference>
<dbReference type="GO" id="GO:0003700">
    <property type="term" value="F:DNA-binding transcription factor activity"/>
    <property type="evidence" value="ECO:0007669"/>
    <property type="project" value="InterPro"/>
</dbReference>
<dbReference type="GO" id="GO:0030170">
    <property type="term" value="F:pyridoxal phosphate binding"/>
    <property type="evidence" value="ECO:0007669"/>
    <property type="project" value="InterPro"/>
</dbReference>
<feature type="domain" description="HTH gntR-type" evidence="6">
    <location>
        <begin position="16"/>
        <end position="84"/>
    </location>
</feature>
<dbReference type="GO" id="GO:0003677">
    <property type="term" value="F:DNA binding"/>
    <property type="evidence" value="ECO:0007669"/>
    <property type="project" value="UniProtKB-KW"/>
</dbReference>
<reference evidence="7 8" key="1">
    <citation type="submission" date="2014-08" db="EMBL/GenBank/DDBJ databases">
        <title>Whole genome shotgun sequence of Rhizobium rubi NBRC 13261.</title>
        <authorList>
            <person name="Katano-Makiyama Y."/>
            <person name="Hosoyama A."/>
            <person name="Hashimoto M."/>
            <person name="Hosoyama Y."/>
            <person name="Noguchi M."/>
            <person name="Tsuchikane K."/>
            <person name="Uohara A."/>
            <person name="Ohji S."/>
            <person name="Ichikawa N."/>
            <person name="Kimura A."/>
            <person name="Yamazoe A."/>
            <person name="Fujita N."/>
        </authorList>
    </citation>
    <scope>NUCLEOTIDE SEQUENCE [LARGE SCALE GENOMIC DNA]</scope>
    <source>
        <strain evidence="7 8">NBRC 13261</strain>
    </source>
</reference>
<dbReference type="PROSITE" id="PS50949">
    <property type="entry name" value="HTH_GNTR"/>
    <property type="match status" value="1"/>
</dbReference>
<dbReference type="PANTHER" id="PTHR46577:SF1">
    <property type="entry name" value="HTH-TYPE TRANSCRIPTIONAL REGULATORY PROTEIN GABR"/>
    <property type="match status" value="1"/>
</dbReference>
<sequence>MSDVISAAWFAEKITNRTKRGIAMETSGLVRAGVLPLGTRLPAIRDIAYELGVSPATVSEAWSDLRQQKIIAGRGRNGTWVCGERFVAKPERLASSGHYGAGSIDLTLAVPDPALLPELAQAMAHGASATGTNSYERSRIVPELREAAEKTWPYAAEAFLATNGGYNAIYTLLHALVRPGSTVAIEHPTAMRLLDILEDIGVVILPVLCDIDGPIPSSLQAAMEHKPAAFLFQPRIHSVTGRSVSPERLAALGDVLEGSDTLIVEDDGTADISPAPPMSLGTRFPDRTIHIVSYSKTLSPDLRLAVLSSTAGIVEQIQSYRSFSSGWTSRILQGATAWLLNQSSTWDTIARAREQYRERCTGLATALRERGVNVENGQGLALWVPVESEPFALVTLAARRIAVNPGSKFSVMPSSHIRVATSMLTDQRDAVADAIALAHQL</sequence>
<evidence type="ECO:0000256" key="1">
    <source>
        <dbReference type="ARBA" id="ARBA00005384"/>
    </source>
</evidence>
<accession>A0A081CZK8</accession>
<evidence type="ECO:0000256" key="5">
    <source>
        <dbReference type="ARBA" id="ARBA00023163"/>
    </source>
</evidence>
<dbReference type="SUPFAM" id="SSF46785">
    <property type="entry name" value="Winged helix' DNA-binding domain"/>
    <property type="match status" value="1"/>
</dbReference>
<dbReference type="InterPro" id="IPR015424">
    <property type="entry name" value="PyrdxlP-dep_Trfase"/>
</dbReference>
<dbReference type="InterPro" id="IPR015422">
    <property type="entry name" value="PyrdxlP-dep_Trfase_small"/>
</dbReference>
<dbReference type="Gene3D" id="3.90.1150.10">
    <property type="entry name" value="Aspartate Aminotransferase, domain 1"/>
    <property type="match status" value="1"/>
</dbReference>
<evidence type="ECO:0000313" key="8">
    <source>
        <dbReference type="Proteomes" id="UP000028701"/>
    </source>
</evidence>
<evidence type="ECO:0000259" key="6">
    <source>
        <dbReference type="PROSITE" id="PS50949"/>
    </source>
</evidence>
<dbReference type="OrthoDB" id="9804020at2"/>
<keyword evidence="5" id="KW-0804">Transcription</keyword>
<dbReference type="CDD" id="cd00609">
    <property type="entry name" value="AAT_like"/>
    <property type="match status" value="1"/>
</dbReference>
<dbReference type="Pfam" id="PF00392">
    <property type="entry name" value="GntR"/>
    <property type="match status" value="1"/>
</dbReference>
<organism evidence="7 8">
    <name type="scientific">Agrobacterium rubi TR3 = NBRC 13261</name>
    <dbReference type="NCBI Taxonomy" id="1368415"/>
    <lineage>
        <taxon>Bacteria</taxon>
        <taxon>Pseudomonadati</taxon>
        <taxon>Pseudomonadota</taxon>
        <taxon>Alphaproteobacteria</taxon>
        <taxon>Hyphomicrobiales</taxon>
        <taxon>Rhizobiaceae</taxon>
        <taxon>Rhizobium/Agrobacterium group</taxon>
        <taxon>Agrobacterium</taxon>
    </lineage>
</organism>
<dbReference type="SUPFAM" id="SSF53383">
    <property type="entry name" value="PLP-dependent transferases"/>
    <property type="match status" value="1"/>
</dbReference>
<dbReference type="Gene3D" id="3.40.640.10">
    <property type="entry name" value="Type I PLP-dependent aspartate aminotransferase-like (Major domain)"/>
    <property type="match status" value="1"/>
</dbReference>
<evidence type="ECO:0000313" key="7">
    <source>
        <dbReference type="EMBL" id="GAK72104.1"/>
    </source>
</evidence>
<dbReference type="SMART" id="SM00345">
    <property type="entry name" value="HTH_GNTR"/>
    <property type="match status" value="1"/>
</dbReference>
<dbReference type="InterPro" id="IPR051446">
    <property type="entry name" value="HTH_trans_reg/aminotransferase"/>
</dbReference>
<dbReference type="RefSeq" id="WP_045231620.1">
    <property type="nucleotide sequence ID" value="NZ_BBJU01000023.1"/>
</dbReference>
<keyword evidence="4" id="KW-0238">DNA-binding</keyword>
<dbReference type="eggNOG" id="COG1167">
    <property type="taxonomic scope" value="Bacteria"/>
</dbReference>
<dbReference type="PANTHER" id="PTHR46577">
    <property type="entry name" value="HTH-TYPE TRANSCRIPTIONAL REGULATORY PROTEIN GABR"/>
    <property type="match status" value="1"/>
</dbReference>
<protein>
    <submittedName>
        <fullName evidence="7">Putative GntR family transcriptional regulator</fullName>
    </submittedName>
</protein>
<proteinExistence type="inferred from homology"/>
<dbReference type="AlphaFoldDB" id="A0A081CZK8"/>
<dbReference type="Pfam" id="PF00155">
    <property type="entry name" value="Aminotran_1_2"/>
    <property type="match status" value="1"/>
</dbReference>
<comment type="caution">
    <text evidence="7">The sequence shown here is derived from an EMBL/GenBank/DDBJ whole genome shotgun (WGS) entry which is preliminary data.</text>
</comment>
<dbReference type="InterPro" id="IPR004839">
    <property type="entry name" value="Aminotransferase_I/II_large"/>
</dbReference>
<name>A0A081CZK8_9HYPH</name>
<dbReference type="InterPro" id="IPR015421">
    <property type="entry name" value="PyrdxlP-dep_Trfase_major"/>
</dbReference>
<dbReference type="InterPro" id="IPR036390">
    <property type="entry name" value="WH_DNA-bd_sf"/>
</dbReference>
<comment type="similarity">
    <text evidence="1">In the C-terminal section; belongs to the class-I pyridoxal-phosphate-dependent aminotransferase family.</text>
</comment>
<keyword evidence="2" id="KW-0663">Pyridoxal phosphate</keyword>
<keyword evidence="3" id="KW-0805">Transcription regulation</keyword>
<dbReference type="InterPro" id="IPR036388">
    <property type="entry name" value="WH-like_DNA-bd_sf"/>
</dbReference>